<organism evidence="1 2">
    <name type="scientific">Candidatus Scalindua japonica</name>
    <dbReference type="NCBI Taxonomy" id="1284222"/>
    <lineage>
        <taxon>Bacteria</taxon>
        <taxon>Pseudomonadati</taxon>
        <taxon>Planctomycetota</taxon>
        <taxon>Candidatus Brocadiia</taxon>
        <taxon>Candidatus Brocadiales</taxon>
        <taxon>Candidatus Scalinduaceae</taxon>
        <taxon>Candidatus Scalindua</taxon>
    </lineage>
</organism>
<gene>
    <name evidence="1" type="ORF">SCALIN_C10_0146</name>
</gene>
<accession>A0A286TWX2</accession>
<comment type="caution">
    <text evidence="1">The sequence shown here is derived from an EMBL/GenBank/DDBJ whole genome shotgun (WGS) entry which is preliminary data.</text>
</comment>
<dbReference type="AlphaFoldDB" id="A0A286TWX2"/>
<reference evidence="2" key="1">
    <citation type="journal article" date="2017" name="Environ. Microbiol. Rep.">
        <title>Genetic Diversity of Marine Anaerobic Ammonium-Oxidizing Bacteria as Revealed by Genomic and Proteomic Analyses of 'Candidatus Scalindua japonica'.</title>
        <authorList>
            <person name="Oshiki M."/>
            <person name="Mizuto K."/>
            <person name="Kimura Z."/>
            <person name="Kindaichi T."/>
            <person name="Satoh H."/>
            <person name="Okabe S."/>
        </authorList>
    </citation>
    <scope>NUCLEOTIDE SEQUENCE [LARGE SCALE GENOMIC DNA]</scope>
    <source>
        <strain evidence="2">husup-a2</strain>
    </source>
</reference>
<sequence>MSDDKQVLCLFDILGFESLFSAIGLKQIKERYDRLVEYVREQTGGVDVVPTPDGHVAVGWLELGNAYFSDTILFWTKYSKMSLPSFTHLIAETICWTKPLSRRTKSEIYYIM</sequence>
<dbReference type="EMBL" id="BAOS01000010">
    <property type="protein sequence ID" value="GAX60386.1"/>
    <property type="molecule type" value="Genomic_DNA"/>
</dbReference>
<proteinExistence type="predicted"/>
<protein>
    <submittedName>
        <fullName evidence="1">Acetamidase/formamidase</fullName>
    </submittedName>
</protein>
<name>A0A286TWX2_9BACT</name>
<keyword evidence="2" id="KW-1185">Reference proteome</keyword>
<evidence type="ECO:0000313" key="2">
    <source>
        <dbReference type="Proteomes" id="UP000218542"/>
    </source>
</evidence>
<dbReference type="Proteomes" id="UP000218542">
    <property type="component" value="Unassembled WGS sequence"/>
</dbReference>
<evidence type="ECO:0000313" key="1">
    <source>
        <dbReference type="EMBL" id="GAX60386.1"/>
    </source>
</evidence>